<sequence length="60" mass="7158">MLHFLNHTKLELEEWYGITKEDFCWYMVIHVLIGILEILNYFLFDSSELCSKIGCMSIKV</sequence>
<keyword evidence="1" id="KW-0472">Membrane</keyword>
<organism evidence="2 3">
    <name type="scientific">Dendrobium catenatum</name>
    <dbReference type="NCBI Taxonomy" id="906689"/>
    <lineage>
        <taxon>Eukaryota</taxon>
        <taxon>Viridiplantae</taxon>
        <taxon>Streptophyta</taxon>
        <taxon>Embryophyta</taxon>
        <taxon>Tracheophyta</taxon>
        <taxon>Spermatophyta</taxon>
        <taxon>Magnoliopsida</taxon>
        <taxon>Liliopsida</taxon>
        <taxon>Asparagales</taxon>
        <taxon>Orchidaceae</taxon>
        <taxon>Epidendroideae</taxon>
        <taxon>Malaxideae</taxon>
        <taxon>Dendrobiinae</taxon>
        <taxon>Dendrobium</taxon>
    </lineage>
</organism>
<dbReference type="EMBL" id="KZ502791">
    <property type="protein sequence ID" value="PKU73068.1"/>
    <property type="molecule type" value="Genomic_DNA"/>
</dbReference>
<proteinExistence type="predicted"/>
<gene>
    <name evidence="2" type="ORF">MA16_Dca019271</name>
</gene>
<dbReference type="Proteomes" id="UP000233837">
    <property type="component" value="Unassembled WGS sequence"/>
</dbReference>
<evidence type="ECO:0000313" key="3">
    <source>
        <dbReference type="Proteomes" id="UP000233837"/>
    </source>
</evidence>
<feature type="transmembrane region" description="Helical" evidence="1">
    <location>
        <begin position="25"/>
        <end position="44"/>
    </location>
</feature>
<accession>A0A2I0WBN6</accession>
<evidence type="ECO:0000256" key="1">
    <source>
        <dbReference type="SAM" id="Phobius"/>
    </source>
</evidence>
<protein>
    <submittedName>
        <fullName evidence="2">Uncharacterized protein</fullName>
    </submittedName>
</protein>
<keyword evidence="3" id="KW-1185">Reference proteome</keyword>
<keyword evidence="1" id="KW-0812">Transmembrane</keyword>
<reference evidence="2 3" key="1">
    <citation type="journal article" date="2016" name="Sci. Rep.">
        <title>The Dendrobium catenatum Lindl. genome sequence provides insights into polysaccharide synthase, floral development and adaptive evolution.</title>
        <authorList>
            <person name="Zhang G.Q."/>
            <person name="Xu Q."/>
            <person name="Bian C."/>
            <person name="Tsai W.C."/>
            <person name="Yeh C.M."/>
            <person name="Liu K.W."/>
            <person name="Yoshida K."/>
            <person name="Zhang L.S."/>
            <person name="Chang S.B."/>
            <person name="Chen F."/>
            <person name="Shi Y."/>
            <person name="Su Y.Y."/>
            <person name="Zhang Y.Q."/>
            <person name="Chen L.J."/>
            <person name="Yin Y."/>
            <person name="Lin M."/>
            <person name="Huang H."/>
            <person name="Deng H."/>
            <person name="Wang Z.W."/>
            <person name="Zhu S.L."/>
            <person name="Zhao X."/>
            <person name="Deng C."/>
            <person name="Niu S.C."/>
            <person name="Huang J."/>
            <person name="Wang M."/>
            <person name="Liu G.H."/>
            <person name="Yang H.J."/>
            <person name="Xiao X.J."/>
            <person name="Hsiao Y.Y."/>
            <person name="Wu W.L."/>
            <person name="Chen Y.Y."/>
            <person name="Mitsuda N."/>
            <person name="Ohme-Takagi M."/>
            <person name="Luo Y.B."/>
            <person name="Van de Peer Y."/>
            <person name="Liu Z.J."/>
        </authorList>
    </citation>
    <scope>NUCLEOTIDE SEQUENCE [LARGE SCALE GENOMIC DNA]</scope>
    <source>
        <tissue evidence="2">The whole plant</tissue>
    </source>
</reference>
<reference evidence="2 3" key="2">
    <citation type="journal article" date="2017" name="Nature">
        <title>The Apostasia genome and the evolution of orchids.</title>
        <authorList>
            <person name="Zhang G.Q."/>
            <person name="Liu K.W."/>
            <person name="Li Z."/>
            <person name="Lohaus R."/>
            <person name="Hsiao Y.Y."/>
            <person name="Niu S.C."/>
            <person name="Wang J.Y."/>
            <person name="Lin Y.C."/>
            <person name="Xu Q."/>
            <person name="Chen L.J."/>
            <person name="Yoshida K."/>
            <person name="Fujiwara S."/>
            <person name="Wang Z.W."/>
            <person name="Zhang Y.Q."/>
            <person name="Mitsuda N."/>
            <person name="Wang M."/>
            <person name="Liu G.H."/>
            <person name="Pecoraro L."/>
            <person name="Huang H.X."/>
            <person name="Xiao X.J."/>
            <person name="Lin M."/>
            <person name="Wu X.Y."/>
            <person name="Wu W.L."/>
            <person name="Chen Y.Y."/>
            <person name="Chang S.B."/>
            <person name="Sakamoto S."/>
            <person name="Ohme-Takagi M."/>
            <person name="Yagi M."/>
            <person name="Zeng S.J."/>
            <person name="Shen C.Y."/>
            <person name="Yeh C.M."/>
            <person name="Luo Y.B."/>
            <person name="Tsai W.C."/>
            <person name="Van de Peer Y."/>
            <person name="Liu Z.J."/>
        </authorList>
    </citation>
    <scope>NUCLEOTIDE SEQUENCE [LARGE SCALE GENOMIC DNA]</scope>
    <source>
        <tissue evidence="2">The whole plant</tissue>
    </source>
</reference>
<evidence type="ECO:0000313" key="2">
    <source>
        <dbReference type="EMBL" id="PKU73068.1"/>
    </source>
</evidence>
<name>A0A2I0WBN6_9ASPA</name>
<dbReference type="AlphaFoldDB" id="A0A2I0WBN6"/>
<keyword evidence="1" id="KW-1133">Transmembrane helix</keyword>